<reference evidence="2 3" key="1">
    <citation type="journal article" date="2013" name="Science">
        <title>Pandoraviruses: amoeba viruses with genomes up to 2.5 Mb reaching that of parasitic eukaryotes.</title>
        <authorList>
            <person name="Philippe N."/>
            <person name="Legendre M."/>
            <person name="Doutre G."/>
            <person name="Coute Y."/>
            <person name="Poirot O."/>
            <person name="Lescot M."/>
            <person name="Arslan D."/>
            <person name="Seltzer V."/>
            <person name="Bertaux L."/>
            <person name="Bruley C."/>
            <person name="Garin J."/>
            <person name="Claverie J.M."/>
            <person name="Abergel C."/>
        </authorList>
    </citation>
    <scope>NUCLEOTIDE SEQUENCE [LARGE SCALE GENOMIC DNA]</scope>
</reference>
<protein>
    <submittedName>
        <fullName evidence="2">F-box domain containing protein</fullName>
    </submittedName>
</protein>
<dbReference type="SUPFAM" id="SSF141571">
    <property type="entry name" value="Pentapeptide repeat-like"/>
    <property type="match status" value="1"/>
</dbReference>
<organism evidence="2 3">
    <name type="scientific">Pandoravirus salinus</name>
    <dbReference type="NCBI Taxonomy" id="1349410"/>
    <lineage>
        <taxon>Viruses</taxon>
        <taxon>Pandoravirus</taxon>
    </lineage>
</organism>
<dbReference type="PANTHER" id="PTHR12874:SF9">
    <property type="entry name" value="F-BOX ONLY PROTEIN 48"/>
    <property type="match status" value="1"/>
</dbReference>
<dbReference type="Gene3D" id="1.20.1280.50">
    <property type="match status" value="1"/>
</dbReference>
<dbReference type="Pfam" id="PF12937">
    <property type="entry name" value="F-box-like"/>
    <property type="match status" value="1"/>
</dbReference>
<dbReference type="PROSITE" id="PS50181">
    <property type="entry name" value="FBOX"/>
    <property type="match status" value="1"/>
</dbReference>
<dbReference type="EMBL" id="KC977571">
    <property type="protein sequence ID" value="AGO85352.1"/>
    <property type="molecule type" value="Genomic_DNA"/>
</dbReference>
<feature type="domain" description="F-box" evidence="1">
    <location>
        <begin position="18"/>
        <end position="64"/>
    </location>
</feature>
<dbReference type="RefSeq" id="YP_008438428.1">
    <property type="nucleotide sequence ID" value="NC_022098.1"/>
</dbReference>
<dbReference type="GO" id="GO:0019005">
    <property type="term" value="C:SCF ubiquitin ligase complex"/>
    <property type="evidence" value="ECO:0007669"/>
    <property type="project" value="TreeGrafter"/>
</dbReference>
<dbReference type="InterPro" id="IPR036047">
    <property type="entry name" value="F-box-like_dom_sf"/>
</dbReference>
<accession>S4W3U0</accession>
<dbReference type="PANTHER" id="PTHR12874">
    <property type="entry name" value="F-BOX ONLY PROTEIN 48-RELATED"/>
    <property type="match status" value="1"/>
</dbReference>
<dbReference type="KEGG" id="vg:16607139"/>
<evidence type="ECO:0000313" key="2">
    <source>
        <dbReference type="EMBL" id="AGO85352.1"/>
    </source>
</evidence>
<gene>
    <name evidence="2" type="ORF">psal_cds_1116</name>
</gene>
<proteinExistence type="predicted"/>
<dbReference type="Proteomes" id="UP000204584">
    <property type="component" value="Segment"/>
</dbReference>
<name>S4W3U0_9VIRU</name>
<sequence>MEIERPDCPVKLEAPPARVPLDVLPVEILAEIVSWLPGHALAAAACTCRALAALADGERLWEAAYRRDIDPRGPPLEHADYAVYGMSARWIYGLMRAEPGHMRVDPSGRLAGRTVYADGGQRKSGQFTRSVDADGKVVLLPDGYSAMIARYVDDRRRYAVEGRFAFDEYDKISGVVTHRDLAEFDADAEDALRCKSTYRGRVAHGGYVGIGTIDYPDGTSHTAEFDGVPVTGRCVSTRVASPGAIYSGQCDHGQPVAYGVVRDEDGATSLCCPANCGGAMIRVKRPAPGVSPLLRLTKRIARKGANGNSAAGFTVIHDHDAATDFGSVMATHHASSLVHVTHRGHVAVGDKSRLAFVAVSDLHPDPNLAGRRFRDDCPAARALLGLGHGEAPSFTALDRLHTSSPHATCDILANNATDIGSARMEDRGVGLPFGVIVGGDPHRRSHHDSDACDSTSNAGRVRCFLSGLCVPVSECALTHGGRFYHKGMFSWWAALCSDGRHDDGDNNRADRPFGWDPETGASIYTSRSARIVWESWMALVPPRVVARCGAEAIRYVATSAPPASDHVCQRAVQDLERFLVLATVDAASWLPRVEECPRGIEVLVAAAATATGGVPTTTTSERPPTPPALLRSFDMTVIEHVELVHPTWDPRGPWLYGPHETVIDDPTLAPHERWTHADPPDRDLAAHGILRIALDRPSFVGARLTGVFFFGQCFRGASFVGAVLDRCVFVGCDFGDDCLLARVSVLGCDLCDCTRTGPDGRRMAFTLDKFVKSTRSGVAP</sequence>
<dbReference type="GeneID" id="16607139"/>
<dbReference type="Gene3D" id="2.160.20.80">
    <property type="entry name" value="E3 ubiquitin-protein ligase SopA"/>
    <property type="match status" value="1"/>
</dbReference>
<dbReference type="GO" id="GO:0031146">
    <property type="term" value="P:SCF-dependent proteasomal ubiquitin-dependent protein catabolic process"/>
    <property type="evidence" value="ECO:0007669"/>
    <property type="project" value="TreeGrafter"/>
</dbReference>
<evidence type="ECO:0000259" key="1">
    <source>
        <dbReference type="PROSITE" id="PS50181"/>
    </source>
</evidence>
<dbReference type="SUPFAM" id="SSF81383">
    <property type="entry name" value="F-box domain"/>
    <property type="match status" value="1"/>
</dbReference>
<dbReference type="SMART" id="SM00256">
    <property type="entry name" value="FBOX"/>
    <property type="match status" value="1"/>
</dbReference>
<dbReference type="InterPro" id="IPR001810">
    <property type="entry name" value="F-box_dom"/>
</dbReference>
<evidence type="ECO:0000313" key="3">
    <source>
        <dbReference type="Proteomes" id="UP000204584"/>
    </source>
</evidence>
<keyword evidence="3" id="KW-1185">Reference proteome</keyword>